<feature type="compositionally biased region" description="Low complexity" evidence="1">
    <location>
        <begin position="165"/>
        <end position="174"/>
    </location>
</feature>
<dbReference type="AlphaFoldDB" id="A0A9N9BJS5"/>
<comment type="caution">
    <text evidence="2">The sequence shown here is derived from an EMBL/GenBank/DDBJ whole genome shotgun (WGS) entry which is preliminary data.</text>
</comment>
<evidence type="ECO:0000256" key="1">
    <source>
        <dbReference type="SAM" id="MobiDB-lite"/>
    </source>
</evidence>
<organism evidence="2 3">
    <name type="scientific">Paraglomus brasilianum</name>
    <dbReference type="NCBI Taxonomy" id="144538"/>
    <lineage>
        <taxon>Eukaryota</taxon>
        <taxon>Fungi</taxon>
        <taxon>Fungi incertae sedis</taxon>
        <taxon>Mucoromycota</taxon>
        <taxon>Glomeromycotina</taxon>
        <taxon>Glomeromycetes</taxon>
        <taxon>Paraglomerales</taxon>
        <taxon>Paraglomeraceae</taxon>
        <taxon>Paraglomus</taxon>
    </lineage>
</organism>
<evidence type="ECO:0000313" key="2">
    <source>
        <dbReference type="EMBL" id="CAG8566374.1"/>
    </source>
</evidence>
<proteinExistence type="predicted"/>
<dbReference type="EMBL" id="CAJVPI010000725">
    <property type="protein sequence ID" value="CAG8566374.1"/>
    <property type="molecule type" value="Genomic_DNA"/>
</dbReference>
<reference evidence="2" key="1">
    <citation type="submission" date="2021-06" db="EMBL/GenBank/DDBJ databases">
        <authorList>
            <person name="Kallberg Y."/>
            <person name="Tangrot J."/>
            <person name="Rosling A."/>
        </authorList>
    </citation>
    <scope>NUCLEOTIDE SEQUENCE</scope>
    <source>
        <strain evidence="2">BR232B</strain>
    </source>
</reference>
<keyword evidence="3" id="KW-1185">Reference proteome</keyword>
<feature type="region of interest" description="Disordered" evidence="1">
    <location>
        <begin position="63"/>
        <end position="177"/>
    </location>
</feature>
<gene>
    <name evidence="2" type="ORF">PBRASI_LOCUS5865</name>
</gene>
<accession>A0A9N9BJS5</accession>
<protein>
    <submittedName>
        <fullName evidence="2">9295_t:CDS:1</fullName>
    </submittedName>
</protein>
<evidence type="ECO:0000313" key="3">
    <source>
        <dbReference type="Proteomes" id="UP000789739"/>
    </source>
</evidence>
<feature type="compositionally biased region" description="Basic and acidic residues" evidence="1">
    <location>
        <begin position="63"/>
        <end position="75"/>
    </location>
</feature>
<dbReference type="Proteomes" id="UP000789739">
    <property type="component" value="Unassembled WGS sequence"/>
</dbReference>
<feature type="compositionally biased region" description="Basic and acidic residues" evidence="1">
    <location>
        <begin position="149"/>
        <end position="164"/>
    </location>
</feature>
<sequence>MTGENANTWNGSCNGAGILLLLEYWNTGILETPRIHCRRRIEDLVFAKTSQGIYCMDCHNEKLNRPRRPREKDNSMKPLYEKSLPSLPTEEKNKEHRKIKPQRSFDSQPSQRHITPKRSTESLNRSLPKPPNSGRRKSRTLDAKAVSDSLRKLSDSEFTRKRSDSLSSSSSSSSHLQAPSLQKFIIYTTKLASKNRTVVEEKRVCGSAFD</sequence>
<feature type="compositionally biased region" description="Polar residues" evidence="1">
    <location>
        <begin position="104"/>
        <end position="113"/>
    </location>
</feature>
<name>A0A9N9BJS5_9GLOM</name>
<dbReference type="OrthoDB" id="2425266at2759"/>